<keyword evidence="2" id="KW-0813">Transport</keyword>
<feature type="transmembrane region" description="Helical" evidence="7">
    <location>
        <begin position="153"/>
        <end position="171"/>
    </location>
</feature>
<dbReference type="GO" id="GO:0022857">
    <property type="term" value="F:transmembrane transporter activity"/>
    <property type="evidence" value="ECO:0007669"/>
    <property type="project" value="InterPro"/>
</dbReference>
<keyword evidence="6 7" id="KW-0472">Membrane</keyword>
<feature type="transmembrane region" description="Helical" evidence="7">
    <location>
        <begin position="472"/>
        <end position="490"/>
    </location>
</feature>
<protein>
    <submittedName>
        <fullName evidence="8">Fusaric acid resistance protein</fullName>
    </submittedName>
</protein>
<gene>
    <name evidence="8" type="ORF">BFC18_14110</name>
</gene>
<feature type="transmembrane region" description="Helical" evidence="7">
    <location>
        <begin position="502"/>
        <end position="523"/>
    </location>
</feature>
<feature type="transmembrane region" description="Helical" evidence="7">
    <location>
        <begin position="116"/>
        <end position="133"/>
    </location>
</feature>
<dbReference type="EMBL" id="MDHN01000029">
    <property type="protein sequence ID" value="OFC70306.1"/>
    <property type="molecule type" value="Genomic_DNA"/>
</dbReference>
<comment type="subcellular location">
    <subcellularLocation>
        <location evidence="1">Cell membrane</location>
        <topology evidence="1">Multi-pass membrane protein</topology>
    </subcellularLocation>
</comment>
<evidence type="ECO:0000256" key="4">
    <source>
        <dbReference type="ARBA" id="ARBA00022692"/>
    </source>
</evidence>
<feature type="transmembrane region" description="Helical" evidence="7">
    <location>
        <begin position="91"/>
        <end position="109"/>
    </location>
</feature>
<accession>A0A1E7Z9V1</accession>
<feature type="transmembrane region" description="Helical" evidence="7">
    <location>
        <begin position="392"/>
        <end position="410"/>
    </location>
</feature>
<keyword evidence="4 7" id="KW-0812">Transmembrane</keyword>
<evidence type="ECO:0000256" key="7">
    <source>
        <dbReference type="SAM" id="Phobius"/>
    </source>
</evidence>
<evidence type="ECO:0000256" key="3">
    <source>
        <dbReference type="ARBA" id="ARBA00022475"/>
    </source>
</evidence>
<evidence type="ECO:0000313" key="9">
    <source>
        <dbReference type="Proteomes" id="UP000175691"/>
    </source>
</evidence>
<name>A0A1E7Z9V1_9ALTE</name>
<keyword evidence="9" id="KW-1185">Reference proteome</keyword>
<sequence length="683" mass="75709">MSPILATYLKPSRASLIFALKGVISMSISLYVAMWMDLDRPYWALVSAVFLQVRPEAGMVLEKTVCQILGTLIGGAYALLVLHYFSGFPEVALTCLAFWLLLNSSLSAFMRRINFIYFFAMMCVTPCIIILLTMSQPATVSSQSIFDIAQSRVAELIIGSLCAMVVAVFLWPQRVENVLVVHAKNAINQTMDYLTLELDPNGSHEERHKNIDSVLQSLTALNDDSSAVKFEGPTGPGKSRAATVICNKVLSLIAVVQIFGRLQRNNPELLSDSMQSLLGQLRGDLALIGSLKSFDECYEIAQKQRRNWSKLFQSQPLTTLEFRLCKTAQELVSDLVLILRAYRALEQGKPTSLRAESLKPHRDWLVALTTGFRSFLVFSLGAVLWVGTGSPASVMLMILPVIFSIMFARLAPVIVTKAIRGILIGACVAVPVAIFYALNLIAQSSGDFPMLILILAPPFFLGLMLLANRTTLTLGIGFCIPFVILVQPANDMSNSLSIDFTASSALAILSGIMLLYWVFKLFAGPGAEWMQRRLLSVTYQDLLKLGSPGHDEEWFNSRMSDRLLRLTSYEQNMTSGYRTLTDLGLTGLNLGHVSMRMQRQLTGVSEHSLTQMKQLWQQALAESFLAASKGDKRDHLAGINQRILEKLRSEGAPQDNLALLHGIFTRLHYTFQRTADMINDAKT</sequence>
<feature type="transmembrane region" description="Helical" evidence="7">
    <location>
        <begin position="16"/>
        <end position="36"/>
    </location>
</feature>
<dbReference type="Proteomes" id="UP000175691">
    <property type="component" value="Unassembled WGS sequence"/>
</dbReference>
<proteinExistence type="predicted"/>
<keyword evidence="5 7" id="KW-1133">Transmembrane helix</keyword>
<reference evidence="8 9" key="1">
    <citation type="submission" date="2016-08" db="EMBL/GenBank/DDBJ databases">
        <authorList>
            <person name="Seilhamer J.J."/>
        </authorList>
    </citation>
    <scope>NUCLEOTIDE SEQUENCE [LARGE SCALE GENOMIC DNA]</scope>
    <source>
        <strain evidence="8 9">KCTC 42603</strain>
    </source>
</reference>
<dbReference type="AlphaFoldDB" id="A0A1E7Z9V1"/>
<organism evidence="8 9">
    <name type="scientific">Alteromonas confluentis</name>
    <dbReference type="NCBI Taxonomy" id="1656094"/>
    <lineage>
        <taxon>Bacteria</taxon>
        <taxon>Pseudomonadati</taxon>
        <taxon>Pseudomonadota</taxon>
        <taxon>Gammaproteobacteria</taxon>
        <taxon>Alteromonadales</taxon>
        <taxon>Alteromonadaceae</taxon>
        <taxon>Alteromonas/Salinimonas group</taxon>
        <taxon>Alteromonas</taxon>
    </lineage>
</organism>
<evidence type="ECO:0000256" key="5">
    <source>
        <dbReference type="ARBA" id="ARBA00022989"/>
    </source>
</evidence>
<feature type="transmembrane region" description="Helical" evidence="7">
    <location>
        <begin position="422"/>
        <end position="442"/>
    </location>
</feature>
<evidence type="ECO:0000313" key="8">
    <source>
        <dbReference type="EMBL" id="OFC70306.1"/>
    </source>
</evidence>
<feature type="transmembrane region" description="Helical" evidence="7">
    <location>
        <begin position="364"/>
        <end position="386"/>
    </location>
</feature>
<evidence type="ECO:0000256" key="6">
    <source>
        <dbReference type="ARBA" id="ARBA00023136"/>
    </source>
</evidence>
<evidence type="ECO:0000256" key="2">
    <source>
        <dbReference type="ARBA" id="ARBA00022448"/>
    </source>
</evidence>
<evidence type="ECO:0000256" key="1">
    <source>
        <dbReference type="ARBA" id="ARBA00004651"/>
    </source>
</evidence>
<dbReference type="InterPro" id="IPR006726">
    <property type="entry name" value="PHBA_efflux_AaeB/fusaric-R"/>
</dbReference>
<dbReference type="GO" id="GO:0005886">
    <property type="term" value="C:plasma membrane"/>
    <property type="evidence" value="ECO:0007669"/>
    <property type="project" value="UniProtKB-SubCell"/>
</dbReference>
<comment type="caution">
    <text evidence="8">The sequence shown here is derived from an EMBL/GenBank/DDBJ whole genome shotgun (WGS) entry which is preliminary data.</text>
</comment>
<dbReference type="PANTHER" id="PTHR30509">
    <property type="entry name" value="P-HYDROXYBENZOIC ACID EFFLUX PUMP SUBUNIT-RELATED"/>
    <property type="match status" value="1"/>
</dbReference>
<feature type="transmembrane region" description="Helical" evidence="7">
    <location>
        <begin position="448"/>
        <end position="467"/>
    </location>
</feature>
<dbReference type="Pfam" id="PF04632">
    <property type="entry name" value="FUSC"/>
    <property type="match status" value="1"/>
</dbReference>
<keyword evidence="3" id="KW-1003">Cell membrane</keyword>
<dbReference type="RefSeq" id="WP_070125949.1">
    <property type="nucleotide sequence ID" value="NZ_MDHN01000029.1"/>
</dbReference>
<dbReference type="STRING" id="1656094.BFC18_14110"/>
<dbReference type="PANTHER" id="PTHR30509:SF9">
    <property type="entry name" value="MULTIDRUG RESISTANCE PROTEIN MDTO"/>
    <property type="match status" value="1"/>
</dbReference>